<feature type="transmembrane region" description="Helical" evidence="1">
    <location>
        <begin position="310"/>
        <end position="332"/>
    </location>
</feature>
<proteinExistence type="predicted"/>
<feature type="transmembrane region" description="Helical" evidence="1">
    <location>
        <begin position="435"/>
        <end position="461"/>
    </location>
</feature>
<dbReference type="OrthoDB" id="4589419at2759"/>
<dbReference type="Proteomes" id="UP000008065">
    <property type="component" value="Unassembled WGS sequence"/>
</dbReference>
<dbReference type="PANTHER" id="PTHR35043">
    <property type="entry name" value="TRANSCRIPTION FACTOR DOMAIN-CONTAINING PROTEIN"/>
    <property type="match status" value="1"/>
</dbReference>
<dbReference type="KEGG" id="nte:NEUTE1DRAFT105072"/>
<evidence type="ECO:0000313" key="2">
    <source>
        <dbReference type="EMBL" id="EGO52072.1"/>
    </source>
</evidence>
<dbReference type="AlphaFoldDB" id="F8MZT5"/>
<dbReference type="HOGENOM" id="CLU_022883_6_0_1"/>
<organism evidence="2 3">
    <name type="scientific">Neurospora tetrasperma (strain FGSC 2508 / ATCC MYA-4615 / P0657)</name>
    <dbReference type="NCBI Taxonomy" id="510951"/>
    <lineage>
        <taxon>Eukaryota</taxon>
        <taxon>Fungi</taxon>
        <taxon>Dikarya</taxon>
        <taxon>Ascomycota</taxon>
        <taxon>Pezizomycotina</taxon>
        <taxon>Sordariomycetes</taxon>
        <taxon>Sordariomycetidae</taxon>
        <taxon>Sordariales</taxon>
        <taxon>Sordariaceae</taxon>
        <taxon>Neurospora</taxon>
    </lineage>
</organism>
<dbReference type="PANTHER" id="PTHR35043:SF9">
    <property type="match status" value="1"/>
</dbReference>
<name>F8MZT5_NEUT8</name>
<protein>
    <submittedName>
        <fullName evidence="2">Uncharacterized protein</fullName>
    </submittedName>
</protein>
<evidence type="ECO:0000313" key="3">
    <source>
        <dbReference type="Proteomes" id="UP000008065"/>
    </source>
</evidence>
<gene>
    <name evidence="2" type="ORF">NEUTE1DRAFT_105072</name>
</gene>
<accession>F8MZT5</accession>
<keyword evidence="3" id="KW-1185">Reference proteome</keyword>
<dbReference type="EMBL" id="GL891382">
    <property type="protein sequence ID" value="EGO52072.1"/>
    <property type="molecule type" value="Genomic_DNA"/>
</dbReference>
<dbReference type="VEuPathDB" id="FungiDB:NEUTE1DRAFT_105072"/>
<reference evidence="3" key="1">
    <citation type="journal article" date="2011" name="Genetics">
        <title>Massive changes in genome architecture accompany the transition to self-fertility in the filamentous fungus Neurospora tetrasperma.</title>
        <authorList>
            <person name="Ellison C.E."/>
            <person name="Stajich J.E."/>
            <person name="Jacobson D.J."/>
            <person name="Natvig D.O."/>
            <person name="Lapidus A."/>
            <person name="Foster B."/>
            <person name="Aerts A."/>
            <person name="Riley R."/>
            <person name="Lindquist E.A."/>
            <person name="Grigoriev I.V."/>
            <person name="Taylor J.W."/>
        </authorList>
    </citation>
    <scope>NUCLEOTIDE SEQUENCE [LARGE SCALE GENOMIC DNA]</scope>
    <source>
        <strain evidence="3">FGSC 2508 / P0657</strain>
    </source>
</reference>
<evidence type="ECO:0000256" key="1">
    <source>
        <dbReference type="SAM" id="Phobius"/>
    </source>
</evidence>
<keyword evidence="1" id="KW-0472">Membrane</keyword>
<feature type="transmembrane region" description="Helical" evidence="1">
    <location>
        <begin position="467"/>
        <end position="487"/>
    </location>
</feature>
<keyword evidence="1" id="KW-1133">Transmembrane helix</keyword>
<sequence length="498" mass="57449">MNPPKQTHGYPSRFWTRMSSCFRRRRCTMDLETSFTPEWTMMHSFLAVMGGFVVEMKNQPGSKDKAEIQSFLPGKSNGTRRTRLTLAPEALSFFKEKKLYSLIPRPSLEHIQNKSKADTLAKALVCLQILWFCAQCFTRFAQGLAVSLLELNTFGQAMCTLIIYSLLWSKPLSIDEPEKMTFDPQGITVETKLLAKPLFLKVDKSEDLLHLVQLTPAGANEKAACDMKQGNDWDSIELRGAGFFDRPIDDSSPARRLAEINRLVPYVRVLHSDVRRWQLSLLYDDFDTVPSNLLKDRIGNFPRFGETGTHFEFCLGFSIFGFIYGGLHCVAWNAPFFTEIEKTLWRVSSLSMTATIIPAFLVASWSLFPPFWQDPFGRITEIHIFLQNIQAKVKPEDWISLLISWVMCNIRKIIRLFPQPWEGFDEDMIKRWEHVAYMMLSILFFVYKVIFDTIVMLLLVIYTLARLYLVVVCFINLAHLPDSAYLVPNWSRYVPHIG</sequence>
<keyword evidence="1" id="KW-0812">Transmembrane</keyword>
<feature type="transmembrane region" description="Helical" evidence="1">
    <location>
        <begin position="344"/>
        <end position="368"/>
    </location>
</feature>
<dbReference type="GeneID" id="20822169"/>
<dbReference type="RefSeq" id="XP_009855717.1">
    <property type="nucleotide sequence ID" value="XM_009857415.1"/>
</dbReference>